<dbReference type="EMBL" id="CP136865">
    <property type="protein sequence ID" value="WOJ98265.1"/>
    <property type="molecule type" value="Genomic_DNA"/>
</dbReference>
<dbReference type="InterPro" id="IPR010727">
    <property type="entry name" value="DUF1302"/>
</dbReference>
<dbReference type="SUPFAM" id="SSF56935">
    <property type="entry name" value="Porins"/>
    <property type="match status" value="1"/>
</dbReference>
<feature type="compositionally biased region" description="Low complexity" evidence="1">
    <location>
        <begin position="201"/>
        <end position="216"/>
    </location>
</feature>
<name>A0ABZ0IJ01_9GAMM</name>
<feature type="region of interest" description="Disordered" evidence="1">
    <location>
        <begin position="190"/>
        <end position="224"/>
    </location>
</feature>
<accession>A0ABZ0IJ01</accession>
<sequence>MIMRLSNPTLRPVFDTLAAVASLLLLVAAEAALAQSKSVTGLRMGTSPERTRVVVDLSAATEYRFFRLSDPERVVLDLSDARFDSEAVPSNFNGSPILDIEHATRAGDDLRIVVNLTPGKYQTRHFSLTPNIEAGRGHRLVVDIRSESAEVAEAEVSQPVAAAELEKAAAPAEPVAPAVPVRAAAAAPLAKTPSSDTVQESPAPAASSPTSTASAPRRQPKTGTLIDFSGTWQHEWAWATEPSESQKFESIVQPRWDVRFANGVDLTAILRVRLDGVGDLGPTDRRPPSYSDISAPWFNSGEAETSLRELFVDFQLGQTDWRLGKQQVVWGQADGIKVLDVVNPQSFREFILDDFDDSRIPLWTANVTVPIGDAASLQLLWVPDTTYHELAELDTPFAFSSPRIIPQVPITGLVEADKPDNIFSDSDAGFALSGFVAGWDLSLNYLYRYLDAPVLPVRVRGPMSLLLEPEYQRSHLLGGTFSNAFGDVTLRGELAYNSDSFQPTNTLANEAVAESSEFSALIGVDWALSMDALISAQVFNSYLFDHVDSMGRDESEQTLTLLYQQDFANATWRFRGIGIHSINDGDTQLQLKLSYWLASELQLWLGADSFSGNRQGLFGQFGDNDRVLVGFEYGF</sequence>
<dbReference type="Pfam" id="PF06980">
    <property type="entry name" value="DUF1302"/>
    <property type="match status" value="1"/>
</dbReference>
<dbReference type="Pfam" id="PF11741">
    <property type="entry name" value="AMIN"/>
    <property type="match status" value="1"/>
</dbReference>
<dbReference type="Gene3D" id="2.60.40.3500">
    <property type="match status" value="1"/>
</dbReference>
<organism evidence="3 4">
    <name type="scientific">Congregibacter brevis</name>
    <dbReference type="NCBI Taxonomy" id="3081201"/>
    <lineage>
        <taxon>Bacteria</taxon>
        <taxon>Pseudomonadati</taxon>
        <taxon>Pseudomonadota</taxon>
        <taxon>Gammaproteobacteria</taxon>
        <taxon>Cellvibrionales</taxon>
        <taxon>Halieaceae</taxon>
        <taxon>Congregibacter</taxon>
    </lineage>
</organism>
<dbReference type="InterPro" id="IPR021731">
    <property type="entry name" value="AMIN_dom"/>
</dbReference>
<evidence type="ECO:0000313" key="4">
    <source>
        <dbReference type="Proteomes" id="UP001626549"/>
    </source>
</evidence>
<evidence type="ECO:0000259" key="2">
    <source>
        <dbReference type="Pfam" id="PF11741"/>
    </source>
</evidence>
<proteinExistence type="predicted"/>
<dbReference type="RefSeq" id="WP_407329556.1">
    <property type="nucleotide sequence ID" value="NZ_CP136865.1"/>
</dbReference>
<gene>
    <name evidence="3" type="ORF">R0137_06770</name>
</gene>
<evidence type="ECO:0000256" key="1">
    <source>
        <dbReference type="SAM" id="MobiDB-lite"/>
    </source>
</evidence>
<evidence type="ECO:0000313" key="3">
    <source>
        <dbReference type="EMBL" id="WOJ98265.1"/>
    </source>
</evidence>
<feature type="domain" description="AMIN" evidence="2">
    <location>
        <begin position="47"/>
        <end position="143"/>
    </location>
</feature>
<reference evidence="3 4" key="1">
    <citation type="submission" date="2023-10" db="EMBL/GenBank/DDBJ databases">
        <title>Two novel species belonging to the OM43/NOR5 clade.</title>
        <authorList>
            <person name="Park M."/>
        </authorList>
    </citation>
    <scope>NUCLEOTIDE SEQUENCE [LARGE SCALE GENOMIC DNA]</scope>
    <source>
        <strain evidence="3 4">IMCC45268</strain>
    </source>
</reference>
<dbReference type="Proteomes" id="UP001626549">
    <property type="component" value="Chromosome"/>
</dbReference>
<protein>
    <submittedName>
        <fullName evidence="3">AMIN domain-containing protein</fullName>
    </submittedName>
</protein>
<keyword evidence="4" id="KW-1185">Reference proteome</keyword>